<dbReference type="GO" id="GO:0016787">
    <property type="term" value="F:hydrolase activity"/>
    <property type="evidence" value="ECO:0007669"/>
    <property type="project" value="InterPro"/>
</dbReference>
<feature type="chain" id="PRO_5021216411" description="Dienelactone hydrolase domain-containing protein" evidence="2">
    <location>
        <begin position="25"/>
        <end position="469"/>
    </location>
</feature>
<feature type="region of interest" description="Disordered" evidence="1">
    <location>
        <begin position="292"/>
        <end position="318"/>
    </location>
</feature>
<dbReference type="Gene3D" id="3.40.50.1820">
    <property type="entry name" value="alpha/beta hydrolase"/>
    <property type="match status" value="1"/>
</dbReference>
<evidence type="ECO:0000313" key="4">
    <source>
        <dbReference type="EMBL" id="VIO74456.1"/>
    </source>
</evidence>
<dbReference type="InterPro" id="IPR050261">
    <property type="entry name" value="FrsA_esterase"/>
</dbReference>
<feature type="domain" description="Dienelactone hydrolase" evidence="3">
    <location>
        <begin position="48"/>
        <end position="259"/>
    </location>
</feature>
<feature type="compositionally biased region" description="Polar residues" evidence="1">
    <location>
        <begin position="292"/>
        <end position="302"/>
    </location>
</feature>
<protein>
    <recommendedName>
        <fullName evidence="3">Dienelactone hydrolase domain-containing protein</fullName>
    </recommendedName>
</protein>
<proteinExistence type="predicted"/>
<evidence type="ECO:0000313" key="5">
    <source>
        <dbReference type="Proteomes" id="UP000328092"/>
    </source>
</evidence>
<keyword evidence="5" id="KW-1185">Reference proteome</keyword>
<gene>
    <name evidence="4" type="ORF">CI1B_52290</name>
</gene>
<evidence type="ECO:0000259" key="3">
    <source>
        <dbReference type="Pfam" id="PF01738"/>
    </source>
</evidence>
<evidence type="ECO:0000256" key="1">
    <source>
        <dbReference type="SAM" id="MobiDB-lite"/>
    </source>
</evidence>
<dbReference type="InterPro" id="IPR029058">
    <property type="entry name" value="AB_hydrolase_fold"/>
</dbReference>
<keyword evidence="2" id="KW-0732">Signal</keyword>
<dbReference type="SUPFAM" id="SSF53474">
    <property type="entry name" value="alpha/beta-Hydrolases"/>
    <property type="match status" value="1"/>
</dbReference>
<dbReference type="InterPro" id="IPR002925">
    <property type="entry name" value="Dienelactn_hydro"/>
</dbReference>
<dbReference type="PANTHER" id="PTHR22946">
    <property type="entry name" value="DIENELACTONE HYDROLASE DOMAIN-CONTAINING PROTEIN-RELATED"/>
    <property type="match status" value="1"/>
</dbReference>
<evidence type="ECO:0000256" key="2">
    <source>
        <dbReference type="SAM" id="SignalP"/>
    </source>
</evidence>
<dbReference type="InterPro" id="IPR010642">
    <property type="entry name" value="Invasion_prot_B"/>
</dbReference>
<feature type="signal peptide" evidence="2">
    <location>
        <begin position="1"/>
        <end position="24"/>
    </location>
</feature>
<name>A0A508TJM0_9BRAD</name>
<accession>A0A508TJM0</accession>
<dbReference type="RefSeq" id="WP_139862264.1">
    <property type="nucleotide sequence ID" value="NZ_CAADFC020000019.1"/>
</dbReference>
<dbReference type="Pfam" id="PF01738">
    <property type="entry name" value="DLH"/>
    <property type="match status" value="1"/>
</dbReference>
<dbReference type="OrthoDB" id="7839439at2"/>
<comment type="caution">
    <text evidence="4">The sequence shown here is derived from an EMBL/GenBank/DDBJ whole genome shotgun (WGS) entry which is preliminary data.</text>
</comment>
<dbReference type="Pfam" id="PF06776">
    <property type="entry name" value="IalB"/>
    <property type="match status" value="1"/>
</dbReference>
<dbReference type="AlphaFoldDB" id="A0A508TJM0"/>
<dbReference type="EMBL" id="CAADFC020000019">
    <property type="protein sequence ID" value="VIO74456.1"/>
    <property type="molecule type" value="Genomic_DNA"/>
</dbReference>
<dbReference type="Proteomes" id="UP000328092">
    <property type="component" value="Unassembled WGS sequence"/>
</dbReference>
<sequence length="469" mass="50953">MVKRLLLALLLLAFLPVTRPPALAGQAAASPKIQEEIWALPFPLPVLAYLVRPVGDGPFPLVIMNHGISLGAQERTMFPTLEYPEAARWFARRGYVVISPIRYGASSLDDKDKGLYGAVFAHVGSCDNPNFRGPGLAIATLNEWVIDYMSKKKMVQPGKVVVVGQSGGGWGSIALASLNPASVKAVITFAAGRGGRVDGKPNNNCAPDKLVAATGEFGRTARVPMLWIYAENDSYFGPALTKRMHDAFVEAGGNAEYKMLPPFGSDGHFMIDSPDAVPIWSPLVAQFLETHSATGSPPQQQVNKRDDPEQQPTFQPPKLSLPQNIHYSSWQKLCFDSSDKTEICRTTSTGTDDLDQVIVRVDLIERADGRGRLQLFVPQGANLQQGVNVRIDQGRSTQIPFNWCLTNICIAADAVDPALIAELENGQNLKLELTSFNSSSVSLNLPIRPFGEVRKAAPSQTFNFGLNAE</sequence>
<reference evidence="4" key="1">
    <citation type="submission" date="2019-02" db="EMBL/GenBank/DDBJ databases">
        <authorList>
            <person name="Pothier F.J."/>
        </authorList>
    </citation>
    <scope>NUCLEOTIDE SEQUENCE</scope>
    <source>
        <strain evidence="4">CI-1B</strain>
    </source>
</reference>
<dbReference type="InterPro" id="IPR038696">
    <property type="entry name" value="IalB_sf"/>
</dbReference>
<organism evidence="4 5">
    <name type="scientific">Bradyrhizobium ivorense</name>
    <dbReference type="NCBI Taxonomy" id="2511166"/>
    <lineage>
        <taxon>Bacteria</taxon>
        <taxon>Pseudomonadati</taxon>
        <taxon>Pseudomonadota</taxon>
        <taxon>Alphaproteobacteria</taxon>
        <taxon>Hyphomicrobiales</taxon>
        <taxon>Nitrobacteraceae</taxon>
        <taxon>Bradyrhizobium</taxon>
    </lineage>
</organism>
<dbReference type="Gene3D" id="2.60.40.1880">
    <property type="entry name" value="Invasion associated locus B (IalB) protein"/>
    <property type="match status" value="1"/>
</dbReference>